<protein>
    <submittedName>
        <fullName evidence="2">Uncharacterized protein</fullName>
    </submittedName>
</protein>
<keyword evidence="1" id="KW-0812">Transmembrane</keyword>
<accession>A0A6G1PZC2</accession>
<reference evidence="3" key="2">
    <citation type="submission" date="2019-02" db="EMBL/GenBank/DDBJ databases">
        <title>Opniocepnalus argus Var Kimnra genome.</title>
        <authorList>
            <person name="Zhou C."/>
            <person name="Xiao S."/>
        </authorList>
    </citation>
    <scope>NUCLEOTIDE SEQUENCE [LARGE SCALE GENOMIC DNA]</scope>
</reference>
<evidence type="ECO:0000313" key="3">
    <source>
        <dbReference type="Proteomes" id="UP000503349"/>
    </source>
</evidence>
<evidence type="ECO:0000256" key="1">
    <source>
        <dbReference type="SAM" id="Phobius"/>
    </source>
</evidence>
<dbReference type="Proteomes" id="UP000503349">
    <property type="component" value="Chromosome 11"/>
</dbReference>
<gene>
    <name evidence="2" type="ORF">EXN66_Car011024</name>
</gene>
<proteinExistence type="predicted"/>
<keyword evidence="1" id="KW-0472">Membrane</keyword>
<organism evidence="2 3">
    <name type="scientific">Channa argus</name>
    <name type="common">Northern snakehead</name>
    <name type="synonym">Ophicephalus argus</name>
    <dbReference type="NCBI Taxonomy" id="215402"/>
    <lineage>
        <taxon>Eukaryota</taxon>
        <taxon>Metazoa</taxon>
        <taxon>Chordata</taxon>
        <taxon>Craniata</taxon>
        <taxon>Vertebrata</taxon>
        <taxon>Euteleostomi</taxon>
        <taxon>Actinopterygii</taxon>
        <taxon>Neopterygii</taxon>
        <taxon>Teleostei</taxon>
        <taxon>Neoteleostei</taxon>
        <taxon>Acanthomorphata</taxon>
        <taxon>Anabantaria</taxon>
        <taxon>Anabantiformes</taxon>
        <taxon>Channoidei</taxon>
        <taxon>Channidae</taxon>
        <taxon>Channa</taxon>
    </lineage>
</organism>
<dbReference type="AlphaFoldDB" id="A0A6G1PZC2"/>
<keyword evidence="3" id="KW-1185">Reference proteome</keyword>
<evidence type="ECO:0000313" key="2">
    <source>
        <dbReference type="EMBL" id="KAF3695348.1"/>
    </source>
</evidence>
<keyword evidence="1" id="KW-1133">Transmembrane helix</keyword>
<dbReference type="EMBL" id="CM015722">
    <property type="protein sequence ID" value="KAF3695348.1"/>
    <property type="molecule type" value="Genomic_DNA"/>
</dbReference>
<reference evidence="2 3" key="1">
    <citation type="submission" date="2019-02" db="EMBL/GenBank/DDBJ databases">
        <title>Opniocepnalus argus genome.</title>
        <authorList>
            <person name="Zhou C."/>
            <person name="Xiao S."/>
        </authorList>
    </citation>
    <scope>NUCLEOTIDE SEQUENCE [LARGE SCALE GENOMIC DNA]</scope>
    <source>
        <strain evidence="2">OARG1902GOOAL</strain>
        <tissue evidence="2">Muscle</tissue>
    </source>
</reference>
<name>A0A6G1PZC2_CHAAH</name>
<sequence length="52" mass="5741">MSFGIVRVINDTRGYTGAVLSLTVALHLMARYVMVRAFDAVALLADVKRMLN</sequence>
<feature type="transmembrane region" description="Helical" evidence="1">
    <location>
        <begin position="12"/>
        <end position="30"/>
    </location>
</feature>